<dbReference type="AlphaFoldDB" id="A0A450Z6U0"/>
<organism evidence="2">
    <name type="scientific">Candidatus Kentrum sp. SD</name>
    <dbReference type="NCBI Taxonomy" id="2126332"/>
    <lineage>
        <taxon>Bacteria</taxon>
        <taxon>Pseudomonadati</taxon>
        <taxon>Pseudomonadota</taxon>
        <taxon>Gammaproteobacteria</taxon>
        <taxon>Candidatus Kentrum</taxon>
    </lineage>
</organism>
<protein>
    <submittedName>
        <fullName evidence="2">Uncharacterized protein</fullName>
    </submittedName>
</protein>
<gene>
    <name evidence="2" type="ORF">BECKSD772E_GA0070983_11842</name>
    <name evidence="1" type="ORF">BECKSD772F_GA0070984_11842</name>
</gene>
<accession>A0A450Z6U0</accession>
<dbReference type="EMBL" id="CAADFU010000184">
    <property type="protein sequence ID" value="VFK49506.1"/>
    <property type="molecule type" value="Genomic_DNA"/>
</dbReference>
<proteinExistence type="predicted"/>
<reference evidence="2" key="1">
    <citation type="submission" date="2019-02" db="EMBL/GenBank/DDBJ databases">
        <authorList>
            <person name="Gruber-Vodicka R. H."/>
            <person name="Seah K. B. B."/>
        </authorList>
    </citation>
    <scope>NUCLEOTIDE SEQUENCE</scope>
    <source>
        <strain evidence="2">BECK_S1320</strain>
        <strain evidence="1">BECK_S1321</strain>
    </source>
</reference>
<name>A0A450Z6U0_9GAMM</name>
<sequence>MGNGLGVLGLHLVGGADLIMDDPSQPRIAQALREGQCLLVKPVGQGEIPTLATQTSQETGCRDLCVCVPFLFGLGEGAEQHGFGLDPFALFQHSFSQVVQFLRRHAVQLGVVGGGGLLRLFAHGLLEKFHEPLVGDALQFRVRGAQLVEMGFEFGGGCAWGGFQVASRIVKGSDIIVSSKGENTCKLQQDR</sequence>
<evidence type="ECO:0000313" key="2">
    <source>
        <dbReference type="EMBL" id="VFK49506.1"/>
    </source>
</evidence>
<evidence type="ECO:0000313" key="1">
    <source>
        <dbReference type="EMBL" id="VFK44547.1"/>
    </source>
</evidence>
<dbReference type="EMBL" id="CAADFR010000184">
    <property type="protein sequence ID" value="VFK44547.1"/>
    <property type="molecule type" value="Genomic_DNA"/>
</dbReference>